<keyword evidence="2" id="KW-1185">Reference proteome</keyword>
<protein>
    <submittedName>
        <fullName evidence="1">Uncharacterized protein</fullName>
    </submittedName>
</protein>
<dbReference type="Proteomes" id="UP001217089">
    <property type="component" value="Unassembled WGS sequence"/>
</dbReference>
<organism evidence="1 2">
    <name type="scientific">Tegillarca granosa</name>
    <name type="common">Malaysian cockle</name>
    <name type="synonym">Anadara granosa</name>
    <dbReference type="NCBI Taxonomy" id="220873"/>
    <lineage>
        <taxon>Eukaryota</taxon>
        <taxon>Metazoa</taxon>
        <taxon>Spiralia</taxon>
        <taxon>Lophotrochozoa</taxon>
        <taxon>Mollusca</taxon>
        <taxon>Bivalvia</taxon>
        <taxon>Autobranchia</taxon>
        <taxon>Pteriomorphia</taxon>
        <taxon>Arcoida</taxon>
        <taxon>Arcoidea</taxon>
        <taxon>Arcidae</taxon>
        <taxon>Tegillarca</taxon>
    </lineage>
</organism>
<reference evidence="1 2" key="1">
    <citation type="submission" date="2022-12" db="EMBL/GenBank/DDBJ databases">
        <title>Chromosome-level genome of Tegillarca granosa.</title>
        <authorList>
            <person name="Kim J."/>
        </authorList>
    </citation>
    <scope>NUCLEOTIDE SEQUENCE [LARGE SCALE GENOMIC DNA]</scope>
    <source>
        <strain evidence="1">Teg-2019</strain>
        <tissue evidence="1">Adductor muscle</tissue>
    </source>
</reference>
<dbReference type="PANTHER" id="PTHR46791">
    <property type="entry name" value="EXPRESSED PROTEIN"/>
    <property type="match status" value="1"/>
</dbReference>
<accession>A0ABQ9EXN8</accession>
<dbReference type="PANTHER" id="PTHR46791:SF13">
    <property type="entry name" value="CLR5 DOMAIN-CONTAINING PROTEIN"/>
    <property type="match status" value="1"/>
</dbReference>
<dbReference type="EMBL" id="JARBDR010000640">
    <property type="protein sequence ID" value="KAJ8309923.1"/>
    <property type="molecule type" value="Genomic_DNA"/>
</dbReference>
<comment type="caution">
    <text evidence="1">The sequence shown here is derived from an EMBL/GenBank/DDBJ whole genome shotgun (WGS) entry which is preliminary data.</text>
</comment>
<proteinExistence type="predicted"/>
<name>A0ABQ9EXN8_TEGGR</name>
<evidence type="ECO:0000313" key="2">
    <source>
        <dbReference type="Proteomes" id="UP001217089"/>
    </source>
</evidence>
<evidence type="ECO:0000313" key="1">
    <source>
        <dbReference type="EMBL" id="KAJ8309923.1"/>
    </source>
</evidence>
<sequence length="195" mass="23274">MVLLRKGCTRRLRLDHGTENSYISQMQMFLRYGHQNEDAQRSVIYTAQATTINFWMNLFQTQKDEGYFTGDILDKNIFQFCFMQMIQDELDRIVEMWNAHRIRPYRNRNIQCGRPMVMYNLPHLYRRQPQNCTVSNLQIELCENECSPNSCYPCDDTVFELCCMLMMDENYSVPSSPEEALLLYHFLRNSIRMAI</sequence>
<gene>
    <name evidence="1" type="ORF">KUTeg_011788</name>
</gene>